<evidence type="ECO:0000313" key="5">
    <source>
        <dbReference type="Proteomes" id="UP000310719"/>
    </source>
</evidence>
<dbReference type="InterPro" id="IPR010722">
    <property type="entry name" value="BATS_dom"/>
</dbReference>
<dbReference type="InterPro" id="IPR058240">
    <property type="entry name" value="rSAM_sf"/>
</dbReference>
<evidence type="ECO:0000256" key="1">
    <source>
        <dbReference type="ARBA" id="ARBA00001966"/>
    </source>
</evidence>
<keyword evidence="2" id="KW-0411">Iron-sulfur</keyword>
<dbReference type="PANTHER" id="PTHR43583:SF1">
    <property type="entry name" value="2-IMINOACETATE SYNTHASE"/>
    <property type="match status" value="1"/>
</dbReference>
<gene>
    <name evidence="4" type="primary">thiH_1</name>
    <name evidence="4" type="ORF">NCTC13032_00284</name>
</gene>
<dbReference type="GO" id="GO:0051539">
    <property type="term" value="F:4 iron, 4 sulfur cluster binding"/>
    <property type="evidence" value="ECO:0007669"/>
    <property type="project" value="UniProtKB-KW"/>
</dbReference>
<dbReference type="EMBL" id="LR590464">
    <property type="protein sequence ID" value="VTP62320.1"/>
    <property type="molecule type" value="Genomic_DNA"/>
</dbReference>
<dbReference type="PANTHER" id="PTHR43583">
    <property type="entry name" value="2-IMINOACETATE SYNTHASE"/>
    <property type="match status" value="1"/>
</dbReference>
<keyword evidence="4" id="KW-0456">Lyase</keyword>
<sequence>MDERQLVQTICAFRLLAPEVELSLSTRESPAFRDRVIPLAINNVSAFSKTQPGGYADDHPELEQFAPHDNRRPEEVAGALSQQGLQPVWKDWDSWLGRASQPG</sequence>
<accession>A0A4U9HEI2</accession>
<dbReference type="SUPFAM" id="SSF102114">
    <property type="entry name" value="Radical SAM enzymes"/>
    <property type="match status" value="1"/>
</dbReference>
<keyword evidence="2" id="KW-0004">4Fe-4S</keyword>
<dbReference type="GO" id="GO:0036355">
    <property type="term" value="F:2-iminoacetate synthase activity"/>
    <property type="evidence" value="ECO:0007669"/>
    <property type="project" value="UniProtKB-EC"/>
</dbReference>
<dbReference type="Proteomes" id="UP000310719">
    <property type="component" value="Chromosome"/>
</dbReference>
<dbReference type="Gene3D" id="3.20.20.70">
    <property type="entry name" value="Aldolase class I"/>
    <property type="match status" value="1"/>
</dbReference>
<keyword evidence="2" id="KW-0408">Iron</keyword>
<evidence type="ECO:0000259" key="3">
    <source>
        <dbReference type="SMART" id="SM00876"/>
    </source>
</evidence>
<protein>
    <submittedName>
        <fullName evidence="4">2-iminoacetate synthase</fullName>
        <ecNumber evidence="4">4.1.99.19</ecNumber>
    </submittedName>
</protein>
<dbReference type="STRING" id="83655.APT61_21175"/>
<dbReference type="EC" id="4.1.99.19" evidence="4"/>
<reference evidence="4 5" key="1">
    <citation type="submission" date="2019-05" db="EMBL/GenBank/DDBJ databases">
        <authorList>
            <consortium name="Pathogen Informatics"/>
        </authorList>
    </citation>
    <scope>NUCLEOTIDE SEQUENCE [LARGE SCALE GENOMIC DNA]</scope>
    <source>
        <strain evidence="4 5">NCTC13032</strain>
    </source>
</reference>
<organism evidence="4 5">
    <name type="scientific">Leclercia adecarboxylata</name>
    <dbReference type="NCBI Taxonomy" id="83655"/>
    <lineage>
        <taxon>Bacteria</taxon>
        <taxon>Pseudomonadati</taxon>
        <taxon>Pseudomonadota</taxon>
        <taxon>Gammaproteobacteria</taxon>
        <taxon>Enterobacterales</taxon>
        <taxon>Enterobacteriaceae</taxon>
        <taxon>Leclercia</taxon>
    </lineage>
</organism>
<keyword evidence="2" id="KW-0479">Metal-binding</keyword>
<proteinExistence type="predicted"/>
<dbReference type="InterPro" id="IPR013785">
    <property type="entry name" value="Aldolase_TIM"/>
</dbReference>
<dbReference type="SMART" id="SM00876">
    <property type="entry name" value="BATS"/>
    <property type="match status" value="1"/>
</dbReference>
<evidence type="ECO:0000256" key="2">
    <source>
        <dbReference type="ARBA" id="ARBA00022485"/>
    </source>
</evidence>
<feature type="domain" description="Biotin and thiamin synthesis-associated" evidence="3">
    <location>
        <begin position="1"/>
        <end position="87"/>
    </location>
</feature>
<dbReference type="InterPro" id="IPR034428">
    <property type="entry name" value="ThiH/NoCL/HydG-like"/>
</dbReference>
<dbReference type="Pfam" id="PF06968">
    <property type="entry name" value="BATS"/>
    <property type="match status" value="1"/>
</dbReference>
<comment type="cofactor">
    <cofactor evidence="1">
        <name>[4Fe-4S] cluster</name>
        <dbReference type="ChEBI" id="CHEBI:49883"/>
    </cofactor>
</comment>
<name>A0A4U9HEI2_9ENTR</name>
<dbReference type="AlphaFoldDB" id="A0A4U9HEI2"/>
<evidence type="ECO:0000313" key="4">
    <source>
        <dbReference type="EMBL" id="VTP62320.1"/>
    </source>
</evidence>